<accession>A0A151I9C5</accession>
<sequence>ADPALWPLHFTDTEHRDYLNKGYSFFQNKDSDFKNSKREYNTQNRYFSAKHFKRVLKNGERIERKWIMYSKSTGKIYCYFCLESHKSSSEHKNCTINCIQYMKQKEHIDKSLTDQYEQEMRYWTQVLRRVVAVIRFLGERGLALRGSDEHFNSPHNGNYLGALELIAEFDPFLKQHIQNYGDKGQGNVSYLSKTVCEEFIILMGDVLLERIKNEMKDAKYWGLIVDSTPDVSRTNQLSVIFRYYLNSHIYERFNLNAGMYEQLLRNQTIPRIREIAGNNYDDTWFQQDGAAAHYGRDVRAYLDTQFPHRWIGRRGEIEWPARSPDLTPLDYFLWGYLKSKVYATQPQNLDELRNRIMQEAALIDRVIIRNAVSHFYNRIPFCQEAQGLQFEHLR</sequence>
<dbReference type="AlphaFoldDB" id="A0A151I9C5"/>
<evidence type="ECO:0000259" key="1">
    <source>
        <dbReference type="Pfam" id="PF14291"/>
    </source>
</evidence>
<dbReference type="EMBL" id="KQ978289">
    <property type="protein sequence ID" value="KYM95568.1"/>
    <property type="molecule type" value="Genomic_DNA"/>
</dbReference>
<dbReference type="Pfam" id="PF14291">
    <property type="entry name" value="DUF4371"/>
    <property type="match status" value="1"/>
</dbReference>
<proteinExistence type="predicted"/>
<dbReference type="Proteomes" id="UP000078542">
    <property type="component" value="Unassembled WGS sequence"/>
</dbReference>
<dbReference type="GO" id="GO:0003676">
    <property type="term" value="F:nucleic acid binding"/>
    <property type="evidence" value="ECO:0007669"/>
    <property type="project" value="InterPro"/>
</dbReference>
<dbReference type="InterPro" id="IPR036397">
    <property type="entry name" value="RNaseH_sf"/>
</dbReference>
<dbReference type="PANTHER" id="PTHR47326:SF1">
    <property type="entry name" value="HTH PSQ-TYPE DOMAIN-CONTAINING PROTEIN"/>
    <property type="match status" value="1"/>
</dbReference>
<name>A0A151I9C5_9HYME</name>
<organism evidence="2 3">
    <name type="scientific">Cyphomyrmex costatus</name>
    <dbReference type="NCBI Taxonomy" id="456900"/>
    <lineage>
        <taxon>Eukaryota</taxon>
        <taxon>Metazoa</taxon>
        <taxon>Ecdysozoa</taxon>
        <taxon>Arthropoda</taxon>
        <taxon>Hexapoda</taxon>
        <taxon>Insecta</taxon>
        <taxon>Pterygota</taxon>
        <taxon>Neoptera</taxon>
        <taxon>Endopterygota</taxon>
        <taxon>Hymenoptera</taxon>
        <taxon>Apocrita</taxon>
        <taxon>Aculeata</taxon>
        <taxon>Formicoidea</taxon>
        <taxon>Formicidae</taxon>
        <taxon>Myrmicinae</taxon>
        <taxon>Cyphomyrmex</taxon>
    </lineage>
</organism>
<reference evidence="2 3" key="1">
    <citation type="submission" date="2016-03" db="EMBL/GenBank/DDBJ databases">
        <title>Cyphomyrmex costatus WGS genome.</title>
        <authorList>
            <person name="Nygaard S."/>
            <person name="Hu H."/>
            <person name="Boomsma J."/>
            <person name="Zhang G."/>
        </authorList>
    </citation>
    <scope>NUCLEOTIDE SEQUENCE [LARGE SCALE GENOMIC DNA]</scope>
    <source>
        <strain evidence="2">MS0001</strain>
        <tissue evidence="2">Whole body</tissue>
    </source>
</reference>
<dbReference type="Gene3D" id="3.30.420.10">
    <property type="entry name" value="Ribonuclease H-like superfamily/Ribonuclease H"/>
    <property type="match status" value="1"/>
</dbReference>
<evidence type="ECO:0000313" key="2">
    <source>
        <dbReference type="EMBL" id="KYM95568.1"/>
    </source>
</evidence>
<keyword evidence="3" id="KW-1185">Reference proteome</keyword>
<feature type="domain" description="DUF4371" evidence="1">
    <location>
        <begin position="88"/>
        <end position="244"/>
    </location>
</feature>
<dbReference type="PANTHER" id="PTHR47326">
    <property type="entry name" value="TRANSPOSABLE ELEMENT TC3 TRANSPOSASE-LIKE PROTEIN"/>
    <property type="match status" value="1"/>
</dbReference>
<dbReference type="InterPro" id="IPR025398">
    <property type="entry name" value="DUF4371"/>
</dbReference>
<dbReference type="STRING" id="456900.A0A151I9C5"/>
<feature type="non-terminal residue" evidence="2">
    <location>
        <position position="1"/>
    </location>
</feature>
<gene>
    <name evidence="2" type="ORF">ALC62_13792</name>
</gene>
<protein>
    <submittedName>
        <fullName evidence="2">Zinc finger MYM-type protein 1</fullName>
    </submittedName>
</protein>
<evidence type="ECO:0000313" key="3">
    <source>
        <dbReference type="Proteomes" id="UP000078542"/>
    </source>
</evidence>